<sequence length="454" mass="50257">MIQILKSMLEKINAQYADLRYELKTETKIIFSGKDITEISSCPADGFVLRIIKDRSFASITFTKEKDFEKALKIALINAKVLSDNQGIPVEFAPAPVVKSNFTPLLDENPEDVSIDEKIQLTRYYNDLPYKIPNIIHTDIGYNEVIREKFFVNTEGTEISEKLITTRISGSIISGDGNIIQTVRVGIGGSNGLGILRNRDEHFIKKAEIANQLLKAEPVKAGTYNVILNQNLAGVFTHEAFGHFSEADLIENNPTMREKMKIGAKLGVDHLNIIDDPTIPGQLGFYKYDDEGVQAMPVQLLKNGVLVGRLHSRRTARVFNEPPNGHCVAEDYRFPPIIRMGTIFIQPGDKTFEELLMILGDGLYLCDAMGGQTSGENFTFAAQYGYIVKNGKITNMIRNINISGNLYETLNNIQAIGNDLKLGEVGGCGKGQLNIRSCYGAPHIIIRNAVIGGI</sequence>
<comment type="similarity">
    <text evidence="1">Belongs to the peptidase U62 family.</text>
</comment>
<dbReference type="PANTHER" id="PTHR30624">
    <property type="entry name" value="UNCHARACTERIZED PROTEIN TLDD AND PMBA"/>
    <property type="match status" value="1"/>
</dbReference>
<name>A0A7V3RIL2_UNCW3</name>
<evidence type="ECO:0000256" key="1">
    <source>
        <dbReference type="ARBA" id="ARBA00005836"/>
    </source>
</evidence>
<gene>
    <name evidence="4" type="ORF">ENX68_07060</name>
</gene>
<accession>A0A7V3RIL2</accession>
<evidence type="ECO:0000259" key="2">
    <source>
        <dbReference type="Pfam" id="PF19289"/>
    </source>
</evidence>
<evidence type="ECO:0000313" key="4">
    <source>
        <dbReference type="EMBL" id="HGE78736.1"/>
    </source>
</evidence>
<dbReference type="InterPro" id="IPR025502">
    <property type="entry name" value="TldD"/>
</dbReference>
<reference evidence="4" key="1">
    <citation type="journal article" date="2020" name="mSystems">
        <title>Genome- and Community-Level Interaction Insights into Carbon Utilization and Element Cycling Functions of Hydrothermarchaeota in Hydrothermal Sediment.</title>
        <authorList>
            <person name="Zhou Z."/>
            <person name="Liu Y."/>
            <person name="Xu W."/>
            <person name="Pan J."/>
            <person name="Luo Z.H."/>
            <person name="Li M."/>
        </authorList>
    </citation>
    <scope>NUCLEOTIDE SEQUENCE [LARGE SCALE GENOMIC DNA]</scope>
    <source>
        <strain evidence="4">SpSt-961</strain>
    </source>
</reference>
<evidence type="ECO:0000259" key="3">
    <source>
        <dbReference type="Pfam" id="PF19290"/>
    </source>
</evidence>
<dbReference type="InterPro" id="IPR036059">
    <property type="entry name" value="TldD/PmbA_sf"/>
</dbReference>
<feature type="domain" description="Metalloprotease TldD/E C-terminal" evidence="2">
    <location>
        <begin position="222"/>
        <end position="453"/>
    </location>
</feature>
<dbReference type="PIRSF" id="PIRSF004919">
    <property type="entry name" value="TldD"/>
    <property type="match status" value="1"/>
</dbReference>
<dbReference type="Pfam" id="PF19290">
    <property type="entry name" value="PmbA_TldD_2nd"/>
    <property type="match status" value="1"/>
</dbReference>
<dbReference type="GO" id="GO:0008237">
    <property type="term" value="F:metallopeptidase activity"/>
    <property type="evidence" value="ECO:0007669"/>
    <property type="project" value="InterPro"/>
</dbReference>
<dbReference type="InterPro" id="IPR051463">
    <property type="entry name" value="Peptidase_U62_metallo"/>
</dbReference>
<proteinExistence type="inferred from homology"/>
<dbReference type="GO" id="GO:0006508">
    <property type="term" value="P:proteolysis"/>
    <property type="evidence" value="ECO:0007669"/>
    <property type="project" value="InterPro"/>
</dbReference>
<dbReference type="InterPro" id="IPR035068">
    <property type="entry name" value="TldD/PmbA_N"/>
</dbReference>
<organism evidence="4">
    <name type="scientific">candidate division WOR-3 bacterium</name>
    <dbReference type="NCBI Taxonomy" id="2052148"/>
    <lineage>
        <taxon>Bacteria</taxon>
        <taxon>Bacteria division WOR-3</taxon>
    </lineage>
</organism>
<dbReference type="GO" id="GO:0005829">
    <property type="term" value="C:cytosol"/>
    <property type="evidence" value="ECO:0007669"/>
    <property type="project" value="TreeGrafter"/>
</dbReference>
<protein>
    <submittedName>
        <fullName evidence="4">TldD/PmbA family protein</fullName>
    </submittedName>
</protein>
<dbReference type="InterPro" id="IPR045569">
    <property type="entry name" value="Metalloprtase-TldD/E_C"/>
</dbReference>
<dbReference type="SUPFAM" id="SSF111283">
    <property type="entry name" value="Putative modulator of DNA gyrase, PmbA/TldD"/>
    <property type="match status" value="1"/>
</dbReference>
<comment type="caution">
    <text evidence="4">The sequence shown here is derived from an EMBL/GenBank/DDBJ whole genome shotgun (WGS) entry which is preliminary data.</text>
</comment>
<dbReference type="Gene3D" id="3.30.2290.10">
    <property type="entry name" value="PmbA/TldD superfamily"/>
    <property type="match status" value="1"/>
</dbReference>
<dbReference type="PANTHER" id="PTHR30624:SF0">
    <property type="entry name" value="METALLOPROTEASE SLR0863"/>
    <property type="match status" value="1"/>
</dbReference>
<dbReference type="Pfam" id="PF19289">
    <property type="entry name" value="PmbA_TldD_3rd"/>
    <property type="match status" value="1"/>
</dbReference>
<feature type="domain" description="Metalloprotease TldD/E central" evidence="3">
    <location>
        <begin position="109"/>
        <end position="210"/>
    </location>
</feature>
<dbReference type="InterPro" id="IPR045570">
    <property type="entry name" value="Metalloprtase-TldD/E_cen_dom"/>
</dbReference>
<dbReference type="AlphaFoldDB" id="A0A7V3RIL2"/>
<dbReference type="EMBL" id="DTOZ01000173">
    <property type="protein sequence ID" value="HGE78736.1"/>
    <property type="molecule type" value="Genomic_DNA"/>
</dbReference>